<dbReference type="AlphaFoldDB" id="A0A7J6JH67"/>
<protein>
    <submittedName>
        <fullName evidence="8">Acetamidase regulatory protein</fullName>
    </submittedName>
</protein>
<evidence type="ECO:0000256" key="6">
    <source>
        <dbReference type="SAM" id="MobiDB-lite"/>
    </source>
</evidence>
<keyword evidence="1" id="KW-0862">Zinc</keyword>
<dbReference type="InParanoid" id="A0A7J6JH67"/>
<dbReference type="InterPro" id="IPR052073">
    <property type="entry name" value="Amide_Lactam_Regulators"/>
</dbReference>
<dbReference type="PANTHER" id="PTHR47171:SF5">
    <property type="entry name" value="ZN(II)2CYS6 TRANSCRIPTION FACTOR (EUROFUNG)"/>
    <property type="match status" value="1"/>
</dbReference>
<proteinExistence type="predicted"/>
<evidence type="ECO:0000313" key="8">
    <source>
        <dbReference type="EMBL" id="KAF4488564.1"/>
    </source>
</evidence>
<organism evidence="8 9">
    <name type="scientific">Colletotrichum fructicola (strain Nara gc5)</name>
    <name type="common">Anthracnose fungus</name>
    <name type="synonym">Colletotrichum gloeosporioides (strain Nara gc5)</name>
    <dbReference type="NCBI Taxonomy" id="1213859"/>
    <lineage>
        <taxon>Eukaryota</taxon>
        <taxon>Fungi</taxon>
        <taxon>Dikarya</taxon>
        <taxon>Ascomycota</taxon>
        <taxon>Pezizomycotina</taxon>
        <taxon>Sordariomycetes</taxon>
        <taxon>Hypocreomycetidae</taxon>
        <taxon>Glomerellales</taxon>
        <taxon>Glomerellaceae</taxon>
        <taxon>Colletotrichum</taxon>
        <taxon>Colletotrichum gloeosporioides species complex</taxon>
    </lineage>
</organism>
<name>A0A7J6JH67_COLFN</name>
<dbReference type="Pfam" id="PF04082">
    <property type="entry name" value="Fungal_trans"/>
    <property type="match status" value="1"/>
</dbReference>
<evidence type="ECO:0000259" key="7">
    <source>
        <dbReference type="SMART" id="SM00906"/>
    </source>
</evidence>
<sequence length="614" mass="68452">MWSAWNAMPERSNATCRTGRIRSAPIAVGSTTTACSRRDGVRKRRKGQRLAQPPRVPRTDRQHRTEPVAASSTDDALGGALGRPSLPDVPRCSSRSDTTADAAQPPMAFISPSTVMSYDAAHGEPELDPSNSRTLDTKSAILRLTQADVLPRPALLRALIDAYFDHVYPLYPVVDREDVLGPAPSTLLLQAVSMVGCLMRRGPESMELCRSQYEKVKTLIHLNHEADTLVLLKSLCLMTCYSVMSTDLVTLDGPWHWLGVALRMALQMGLHHRSTHDRHTNPGCLRRIFWQLVTSDRLAASCWGRPLSLHPQEYDIPPLEISDFPTTDLHSYAFLEVVRLTETMSVIAEAGNGRTNITQEEAATLVQRLCDCLQTLPEGLHLYDASGIRRPFYRPASDLHIIYFVTIILLQLLDGKGTRPSIAASSLTAASCISRLYEEIHCREETAHLIAIHGYFLMVAAVPLICFPRQSREDEVTRDEELNIICDVLGEMRSRYGGSDLVLRKIRQLQKDTNSRGGQSGHDNRSGVPEEHALWATRSISERLNDLFAFPPSFCPHINMPEAEMNPTEGAGRDWLSQIEYFPDFLSENGLNLTDMLALNYNLLEMPIDSSVGF</sequence>
<keyword evidence="5" id="KW-0539">Nucleus</keyword>
<evidence type="ECO:0000256" key="3">
    <source>
        <dbReference type="ARBA" id="ARBA00023125"/>
    </source>
</evidence>
<evidence type="ECO:0000256" key="5">
    <source>
        <dbReference type="ARBA" id="ARBA00023242"/>
    </source>
</evidence>
<dbReference type="PANTHER" id="PTHR47171">
    <property type="entry name" value="FARA-RELATED"/>
    <property type="match status" value="1"/>
</dbReference>
<feature type="domain" description="Xylanolytic transcriptional activator regulatory" evidence="7">
    <location>
        <begin position="254"/>
        <end position="324"/>
    </location>
</feature>
<evidence type="ECO:0000256" key="4">
    <source>
        <dbReference type="ARBA" id="ARBA00023163"/>
    </source>
</evidence>
<dbReference type="GO" id="GO:0008270">
    <property type="term" value="F:zinc ion binding"/>
    <property type="evidence" value="ECO:0007669"/>
    <property type="project" value="InterPro"/>
</dbReference>
<accession>A0A7J6JH67</accession>
<keyword evidence="4" id="KW-0804">Transcription</keyword>
<dbReference type="RefSeq" id="XP_066009388.1">
    <property type="nucleotide sequence ID" value="XM_066151312.1"/>
</dbReference>
<reference evidence="8 9" key="1">
    <citation type="submission" date="2012-08" db="EMBL/GenBank/DDBJ databases">
        <authorList>
            <person name="Gan P.H.P."/>
            <person name="Ikeda K."/>
            <person name="Irieda H."/>
            <person name="Narusaka M."/>
            <person name="O'Connell R.J."/>
            <person name="Narusaka Y."/>
            <person name="Takano Y."/>
            <person name="Kubo Y."/>
            <person name="Shirasu K."/>
        </authorList>
    </citation>
    <scope>NUCLEOTIDE SEQUENCE [LARGE SCALE GENOMIC DNA]</scope>
    <source>
        <strain evidence="8 9">Nara gc5</strain>
    </source>
</reference>
<evidence type="ECO:0000313" key="9">
    <source>
        <dbReference type="Proteomes" id="UP000011096"/>
    </source>
</evidence>
<dbReference type="Proteomes" id="UP000011096">
    <property type="component" value="Unassembled WGS sequence"/>
</dbReference>
<dbReference type="GO" id="GO:0006351">
    <property type="term" value="P:DNA-templated transcription"/>
    <property type="evidence" value="ECO:0007669"/>
    <property type="project" value="InterPro"/>
</dbReference>
<dbReference type="SMART" id="SM00906">
    <property type="entry name" value="Fungal_trans"/>
    <property type="match status" value="1"/>
</dbReference>
<dbReference type="GeneID" id="43606265"/>
<keyword evidence="9" id="KW-1185">Reference proteome</keyword>
<keyword evidence="3" id="KW-0238">DNA-binding</keyword>
<dbReference type="OrthoDB" id="39175at2759"/>
<gene>
    <name evidence="8" type="primary">amdR-1</name>
    <name evidence="8" type="ORF">CGGC5_v004611</name>
</gene>
<dbReference type="CDD" id="cd12148">
    <property type="entry name" value="fungal_TF_MHR"/>
    <property type="match status" value="1"/>
</dbReference>
<comment type="caution">
    <text evidence="8">The sequence shown here is derived from an EMBL/GenBank/DDBJ whole genome shotgun (WGS) entry which is preliminary data.</text>
</comment>
<keyword evidence="2" id="KW-0805">Transcription regulation</keyword>
<dbReference type="InterPro" id="IPR007219">
    <property type="entry name" value="XnlR_reg_dom"/>
</dbReference>
<evidence type="ECO:0000256" key="2">
    <source>
        <dbReference type="ARBA" id="ARBA00023015"/>
    </source>
</evidence>
<reference evidence="8 9" key="2">
    <citation type="submission" date="2020-04" db="EMBL/GenBank/DDBJ databases">
        <title>Genome sequencing and assembly of multiple isolates from the Colletotrichum gloeosporioides species complex.</title>
        <authorList>
            <person name="Gan P."/>
            <person name="Shirasu K."/>
        </authorList>
    </citation>
    <scope>NUCLEOTIDE SEQUENCE [LARGE SCALE GENOMIC DNA]</scope>
    <source>
        <strain evidence="8 9">Nara gc5</strain>
    </source>
</reference>
<evidence type="ECO:0000256" key="1">
    <source>
        <dbReference type="ARBA" id="ARBA00022833"/>
    </source>
</evidence>
<dbReference type="GO" id="GO:0003677">
    <property type="term" value="F:DNA binding"/>
    <property type="evidence" value="ECO:0007669"/>
    <property type="project" value="UniProtKB-KW"/>
</dbReference>
<dbReference type="EMBL" id="ANPB02000002">
    <property type="protein sequence ID" value="KAF4488564.1"/>
    <property type="molecule type" value="Genomic_DNA"/>
</dbReference>
<feature type="region of interest" description="Disordered" evidence="6">
    <location>
        <begin position="30"/>
        <end position="106"/>
    </location>
</feature>
<feature type="compositionally biased region" description="Basic and acidic residues" evidence="6">
    <location>
        <begin position="57"/>
        <end position="66"/>
    </location>
</feature>